<evidence type="ECO:0000313" key="4">
    <source>
        <dbReference type="EMBL" id="UZJ26638.1"/>
    </source>
</evidence>
<gene>
    <name evidence="4" type="ORF">RHODO2019_11820</name>
</gene>
<sequence>MPLVLRIERADPPARTALLAAAASAALAVCLDPRSGTAEDGEPGPWREPVLEWCSGRIRKVSRRARGAHWAAVGVLDGVTVDVGGAQARALVPVAVGETPPQVRRLQISGTELEPDEPGGVPDGTPVLWLDAGLEMTVGKAAAQVGHATMLLAASLGATELAAWRATGWACAVRDATPERFARELGRPGSVAVRDAGYTEVPAGSVTVVTRWRQG</sequence>
<evidence type="ECO:0000256" key="3">
    <source>
        <dbReference type="ARBA" id="ARBA00048707"/>
    </source>
</evidence>
<accession>A0ABY6P631</accession>
<dbReference type="Proteomes" id="UP001164965">
    <property type="component" value="Chromosome"/>
</dbReference>
<dbReference type="SUPFAM" id="SSF102462">
    <property type="entry name" value="Peptidyl-tRNA hydrolase II"/>
    <property type="match status" value="1"/>
</dbReference>
<dbReference type="EC" id="3.1.1.29" evidence="1"/>
<dbReference type="InterPro" id="IPR002833">
    <property type="entry name" value="PTH2"/>
</dbReference>
<evidence type="ECO:0000313" key="5">
    <source>
        <dbReference type="Proteomes" id="UP001164965"/>
    </source>
</evidence>
<evidence type="ECO:0000256" key="2">
    <source>
        <dbReference type="ARBA" id="ARBA00022801"/>
    </source>
</evidence>
<dbReference type="EMBL" id="CP110615">
    <property type="protein sequence ID" value="UZJ26638.1"/>
    <property type="molecule type" value="Genomic_DNA"/>
</dbReference>
<name>A0ABY6P631_9NOCA</name>
<comment type="catalytic activity">
    <reaction evidence="3">
        <text>an N-acyl-L-alpha-aminoacyl-tRNA + H2O = an N-acyl-L-amino acid + a tRNA + H(+)</text>
        <dbReference type="Rhea" id="RHEA:54448"/>
        <dbReference type="Rhea" id="RHEA-COMP:10123"/>
        <dbReference type="Rhea" id="RHEA-COMP:13883"/>
        <dbReference type="ChEBI" id="CHEBI:15377"/>
        <dbReference type="ChEBI" id="CHEBI:15378"/>
        <dbReference type="ChEBI" id="CHEBI:59874"/>
        <dbReference type="ChEBI" id="CHEBI:78442"/>
        <dbReference type="ChEBI" id="CHEBI:138191"/>
        <dbReference type="EC" id="3.1.1.29"/>
    </reaction>
</comment>
<dbReference type="Pfam" id="PF01981">
    <property type="entry name" value="PTH2"/>
    <property type="match status" value="1"/>
</dbReference>
<dbReference type="GO" id="GO:0016787">
    <property type="term" value="F:hydrolase activity"/>
    <property type="evidence" value="ECO:0007669"/>
    <property type="project" value="UniProtKB-KW"/>
</dbReference>
<dbReference type="Gene3D" id="3.40.1490.10">
    <property type="entry name" value="Bit1"/>
    <property type="match status" value="1"/>
</dbReference>
<evidence type="ECO:0000256" key="1">
    <source>
        <dbReference type="ARBA" id="ARBA00013260"/>
    </source>
</evidence>
<dbReference type="RefSeq" id="WP_265384742.1">
    <property type="nucleotide sequence ID" value="NZ_CP110615.1"/>
</dbReference>
<dbReference type="InterPro" id="IPR023476">
    <property type="entry name" value="Pep_tRNA_hydro_II_dom_sf"/>
</dbReference>
<keyword evidence="2 4" id="KW-0378">Hydrolase</keyword>
<organism evidence="4 5">
    <name type="scientific">Rhodococcus antarcticus</name>
    <dbReference type="NCBI Taxonomy" id="2987751"/>
    <lineage>
        <taxon>Bacteria</taxon>
        <taxon>Bacillati</taxon>
        <taxon>Actinomycetota</taxon>
        <taxon>Actinomycetes</taxon>
        <taxon>Mycobacteriales</taxon>
        <taxon>Nocardiaceae</taxon>
        <taxon>Rhodococcus</taxon>
    </lineage>
</organism>
<keyword evidence="5" id="KW-1185">Reference proteome</keyword>
<protein>
    <recommendedName>
        <fullName evidence="1">peptidyl-tRNA hydrolase</fullName>
        <ecNumber evidence="1">3.1.1.29</ecNumber>
    </recommendedName>
</protein>
<reference evidence="4" key="1">
    <citation type="submission" date="2022-10" db="EMBL/GenBank/DDBJ databases">
        <title>Rhodococcus sp.75.</title>
        <authorList>
            <person name="Sun M."/>
        </authorList>
    </citation>
    <scope>NUCLEOTIDE SEQUENCE</scope>
    <source>
        <strain evidence="4">75</strain>
    </source>
</reference>
<proteinExistence type="predicted"/>